<keyword evidence="2" id="KW-1185">Reference proteome</keyword>
<comment type="caution">
    <text evidence="1">The sequence shown here is derived from an EMBL/GenBank/DDBJ whole genome shotgun (WGS) entry which is preliminary data.</text>
</comment>
<gene>
    <name evidence="1" type="ORF">CBA19CS22_34595</name>
</gene>
<accession>A0ACB5R371</accession>
<evidence type="ECO:0000313" key="2">
    <source>
        <dbReference type="Proteomes" id="UP001055013"/>
    </source>
</evidence>
<reference evidence="1" key="1">
    <citation type="submission" date="2021-09" db="EMBL/GenBank/DDBJ databases">
        <title>Isolation and characterization of 3-chlorobenzoate degrading bacteria from soils in Shizuoka.</title>
        <authorList>
            <person name="Ifat A."/>
            <person name="Ogawa N."/>
            <person name="Kimbara K."/>
            <person name="Moriuchi R."/>
            <person name="Dohra H."/>
            <person name="Shintani M."/>
        </authorList>
    </citation>
    <scope>NUCLEOTIDE SEQUENCE</scope>
    <source>
        <strain evidence="1">19CS2-2</strain>
    </source>
</reference>
<evidence type="ECO:0000313" key="1">
    <source>
        <dbReference type="EMBL" id="GJH21783.1"/>
    </source>
</evidence>
<sequence>MKAIAADPPKDFKRHRPVPIVRLQAKAAFQDMICSDAGLQFDAVNQRQNETASIQ</sequence>
<name>A0ACB5R371_9BURK</name>
<protein>
    <submittedName>
        <fullName evidence="1">Uncharacterized protein</fullName>
    </submittedName>
</protein>
<proteinExistence type="predicted"/>
<organism evidence="1 2">
    <name type="scientific">Caballeronia novacaledonica</name>
    <dbReference type="NCBI Taxonomy" id="1544861"/>
    <lineage>
        <taxon>Bacteria</taxon>
        <taxon>Pseudomonadati</taxon>
        <taxon>Pseudomonadota</taxon>
        <taxon>Betaproteobacteria</taxon>
        <taxon>Burkholderiales</taxon>
        <taxon>Burkholderiaceae</taxon>
        <taxon>Caballeronia</taxon>
    </lineage>
</organism>
<dbReference type="EMBL" id="BPUR01000031">
    <property type="protein sequence ID" value="GJH21783.1"/>
    <property type="molecule type" value="Genomic_DNA"/>
</dbReference>
<dbReference type="Proteomes" id="UP001055013">
    <property type="component" value="Unassembled WGS sequence"/>
</dbReference>